<gene>
    <name evidence="1" type="ORF">HPB50_010570</name>
</gene>
<keyword evidence="2" id="KW-1185">Reference proteome</keyword>
<accession>A0ACB7T7T1</accession>
<proteinExistence type="predicted"/>
<organism evidence="1 2">
    <name type="scientific">Hyalomma asiaticum</name>
    <name type="common">Tick</name>
    <dbReference type="NCBI Taxonomy" id="266040"/>
    <lineage>
        <taxon>Eukaryota</taxon>
        <taxon>Metazoa</taxon>
        <taxon>Ecdysozoa</taxon>
        <taxon>Arthropoda</taxon>
        <taxon>Chelicerata</taxon>
        <taxon>Arachnida</taxon>
        <taxon>Acari</taxon>
        <taxon>Parasitiformes</taxon>
        <taxon>Ixodida</taxon>
        <taxon>Ixodoidea</taxon>
        <taxon>Ixodidae</taxon>
        <taxon>Hyalomminae</taxon>
        <taxon>Hyalomma</taxon>
    </lineage>
</organism>
<sequence>MSSNPFVFLIQALGFLLSCDRFADGIWTPKRTVSTPTTLPCAECCKATIDELGCGPFLGQLYRLDNAPFGGVSATRTLSTSCTYKEHCAPGNGIGHGGTAVDMSSNPFVFLIQALGFLLSCDRFADGIWTPKRTVSTPTTLPSSSPFLLPCQVLRSKPGARAGKIKVEEDVTPTYG</sequence>
<dbReference type="EMBL" id="CM023491">
    <property type="protein sequence ID" value="KAH6940944.1"/>
    <property type="molecule type" value="Genomic_DNA"/>
</dbReference>
<protein>
    <submittedName>
        <fullName evidence="1">Uncharacterized protein</fullName>
    </submittedName>
</protein>
<comment type="caution">
    <text evidence="1">The sequence shown here is derived from an EMBL/GenBank/DDBJ whole genome shotgun (WGS) entry which is preliminary data.</text>
</comment>
<dbReference type="Proteomes" id="UP000821845">
    <property type="component" value="Chromosome 11"/>
</dbReference>
<name>A0ACB7T7T1_HYAAI</name>
<reference evidence="1" key="1">
    <citation type="submission" date="2020-05" db="EMBL/GenBank/DDBJ databases">
        <title>Large-scale comparative analyses of tick genomes elucidate their genetic diversity and vector capacities.</title>
        <authorList>
            <person name="Jia N."/>
            <person name="Wang J."/>
            <person name="Shi W."/>
            <person name="Du L."/>
            <person name="Sun Y."/>
            <person name="Zhan W."/>
            <person name="Jiang J."/>
            <person name="Wang Q."/>
            <person name="Zhang B."/>
            <person name="Ji P."/>
            <person name="Sakyi L.B."/>
            <person name="Cui X."/>
            <person name="Yuan T."/>
            <person name="Jiang B."/>
            <person name="Yang W."/>
            <person name="Lam T.T.-Y."/>
            <person name="Chang Q."/>
            <person name="Ding S."/>
            <person name="Wang X."/>
            <person name="Zhu J."/>
            <person name="Ruan X."/>
            <person name="Zhao L."/>
            <person name="Wei J."/>
            <person name="Que T."/>
            <person name="Du C."/>
            <person name="Cheng J."/>
            <person name="Dai P."/>
            <person name="Han X."/>
            <person name="Huang E."/>
            <person name="Gao Y."/>
            <person name="Liu J."/>
            <person name="Shao H."/>
            <person name="Ye R."/>
            <person name="Li L."/>
            <person name="Wei W."/>
            <person name="Wang X."/>
            <person name="Wang C."/>
            <person name="Yang T."/>
            <person name="Huo Q."/>
            <person name="Li W."/>
            <person name="Guo W."/>
            <person name="Chen H."/>
            <person name="Zhou L."/>
            <person name="Ni X."/>
            <person name="Tian J."/>
            <person name="Zhou Y."/>
            <person name="Sheng Y."/>
            <person name="Liu T."/>
            <person name="Pan Y."/>
            <person name="Xia L."/>
            <person name="Li J."/>
            <person name="Zhao F."/>
            <person name="Cao W."/>
        </authorList>
    </citation>
    <scope>NUCLEOTIDE SEQUENCE</scope>
    <source>
        <strain evidence="1">Hyas-2018</strain>
    </source>
</reference>
<evidence type="ECO:0000313" key="2">
    <source>
        <dbReference type="Proteomes" id="UP000821845"/>
    </source>
</evidence>
<evidence type="ECO:0000313" key="1">
    <source>
        <dbReference type="EMBL" id="KAH6940944.1"/>
    </source>
</evidence>